<evidence type="ECO:0000313" key="4">
    <source>
        <dbReference type="EMBL" id="RJG00881.1"/>
    </source>
</evidence>
<feature type="compositionally biased region" description="Basic and acidic residues" evidence="1">
    <location>
        <begin position="144"/>
        <end position="170"/>
    </location>
</feature>
<accession>A0A3A3FZ14</accession>
<dbReference type="Proteomes" id="UP000266327">
    <property type="component" value="Unassembled WGS sequence"/>
</dbReference>
<feature type="compositionally biased region" description="Low complexity" evidence="1">
    <location>
        <begin position="63"/>
        <end position="78"/>
    </location>
</feature>
<feature type="domain" description="DUF4124" evidence="3">
    <location>
        <begin position="14"/>
        <end position="66"/>
    </location>
</feature>
<feature type="region of interest" description="Disordered" evidence="1">
    <location>
        <begin position="63"/>
        <end position="170"/>
    </location>
</feature>
<feature type="signal peptide" evidence="2">
    <location>
        <begin position="1"/>
        <end position="24"/>
    </location>
</feature>
<evidence type="ECO:0000256" key="1">
    <source>
        <dbReference type="SAM" id="MobiDB-lite"/>
    </source>
</evidence>
<comment type="caution">
    <text evidence="4">The sequence shown here is derived from an EMBL/GenBank/DDBJ whole genome shotgun (WGS) entry which is preliminary data.</text>
</comment>
<evidence type="ECO:0000256" key="2">
    <source>
        <dbReference type="SAM" id="SignalP"/>
    </source>
</evidence>
<dbReference type="InterPro" id="IPR025392">
    <property type="entry name" value="DUF4124"/>
</dbReference>
<feature type="compositionally biased region" description="Basic and acidic residues" evidence="1">
    <location>
        <begin position="90"/>
        <end position="126"/>
    </location>
</feature>
<dbReference type="AlphaFoldDB" id="A0A3A3FZ14"/>
<reference evidence="5" key="1">
    <citation type="submission" date="2018-09" db="EMBL/GenBank/DDBJ databases">
        <authorList>
            <person name="Zhu H."/>
        </authorList>
    </citation>
    <scope>NUCLEOTIDE SEQUENCE [LARGE SCALE GENOMIC DNA]</scope>
    <source>
        <strain evidence="5">K1S02-23</strain>
    </source>
</reference>
<feature type="chain" id="PRO_5017359742" evidence="2">
    <location>
        <begin position="25"/>
        <end position="170"/>
    </location>
</feature>
<sequence>MQFIPVKQLAASLVLCAFASVAWAQYVWTDEKGAKQFSDMPPPASVPKNRILKQPGGAFAAPVTATASASAAPANADDAAPKTPLSTAEKNADFMKRRTEQAEKDKKAASEAQAARDKAQNCDKARKYQSALASGQRMASTDSNGERVFLEDEQRSREMRETNRILADCK</sequence>
<protein>
    <submittedName>
        <fullName evidence="4">DUF4124 domain-containing protein</fullName>
    </submittedName>
</protein>
<keyword evidence="5" id="KW-1185">Reference proteome</keyword>
<feature type="compositionally biased region" description="Polar residues" evidence="1">
    <location>
        <begin position="131"/>
        <end position="143"/>
    </location>
</feature>
<keyword evidence="2" id="KW-0732">Signal</keyword>
<evidence type="ECO:0000259" key="3">
    <source>
        <dbReference type="Pfam" id="PF13511"/>
    </source>
</evidence>
<evidence type="ECO:0000313" key="5">
    <source>
        <dbReference type="Proteomes" id="UP000266327"/>
    </source>
</evidence>
<proteinExistence type="predicted"/>
<name>A0A3A3FZ14_9BURK</name>
<gene>
    <name evidence="4" type="ORF">D3878_04175</name>
</gene>
<organism evidence="4 5">
    <name type="scientific">Noviherbaspirillum sedimenti</name>
    <dbReference type="NCBI Taxonomy" id="2320865"/>
    <lineage>
        <taxon>Bacteria</taxon>
        <taxon>Pseudomonadati</taxon>
        <taxon>Pseudomonadota</taxon>
        <taxon>Betaproteobacteria</taxon>
        <taxon>Burkholderiales</taxon>
        <taxon>Oxalobacteraceae</taxon>
        <taxon>Noviherbaspirillum</taxon>
    </lineage>
</organism>
<dbReference type="Pfam" id="PF13511">
    <property type="entry name" value="DUF4124"/>
    <property type="match status" value="1"/>
</dbReference>
<dbReference type="RefSeq" id="WP_119784335.1">
    <property type="nucleotide sequence ID" value="NZ_QYUQ01000002.1"/>
</dbReference>
<dbReference type="OrthoDB" id="9181422at2"/>
<dbReference type="EMBL" id="QYUQ01000002">
    <property type="protein sequence ID" value="RJG00881.1"/>
    <property type="molecule type" value="Genomic_DNA"/>
</dbReference>